<reference evidence="4" key="2">
    <citation type="submission" date="2025-08" db="UniProtKB">
        <authorList>
            <consortium name="RefSeq"/>
        </authorList>
    </citation>
    <scope>IDENTIFICATION</scope>
    <source>
        <tissue evidence="4">Leaf</tissue>
    </source>
</reference>
<evidence type="ECO:0000256" key="1">
    <source>
        <dbReference type="SAM" id="Coils"/>
    </source>
</evidence>
<dbReference type="Proteomes" id="UP000189701">
    <property type="component" value="Unplaced"/>
</dbReference>
<protein>
    <submittedName>
        <fullName evidence="4">Uncharacterized protein LOC104245982</fullName>
    </submittedName>
</protein>
<keyword evidence="1" id="KW-0175">Coiled coil</keyword>
<evidence type="ECO:0000313" key="3">
    <source>
        <dbReference type="Proteomes" id="UP000189701"/>
    </source>
</evidence>
<name>A0A1U7YL94_NICSY</name>
<organism evidence="3 4">
    <name type="scientific">Nicotiana sylvestris</name>
    <name type="common">Wood tobacco</name>
    <name type="synonym">South American tobacco</name>
    <dbReference type="NCBI Taxonomy" id="4096"/>
    <lineage>
        <taxon>Eukaryota</taxon>
        <taxon>Viridiplantae</taxon>
        <taxon>Streptophyta</taxon>
        <taxon>Embryophyta</taxon>
        <taxon>Tracheophyta</taxon>
        <taxon>Spermatophyta</taxon>
        <taxon>Magnoliopsida</taxon>
        <taxon>eudicotyledons</taxon>
        <taxon>Gunneridae</taxon>
        <taxon>Pentapetalae</taxon>
        <taxon>asterids</taxon>
        <taxon>lamiids</taxon>
        <taxon>Solanales</taxon>
        <taxon>Solanaceae</taxon>
        <taxon>Nicotianoideae</taxon>
        <taxon>Nicotianeae</taxon>
        <taxon>Nicotiana</taxon>
    </lineage>
</organism>
<proteinExistence type="predicted"/>
<gene>
    <name evidence="4" type="primary">LOC104245982</name>
</gene>
<feature type="coiled-coil region" evidence="1">
    <location>
        <begin position="235"/>
        <end position="297"/>
    </location>
</feature>
<dbReference type="AlphaFoldDB" id="A0A1U7YL94"/>
<feature type="region of interest" description="Disordered" evidence="2">
    <location>
        <begin position="136"/>
        <end position="160"/>
    </location>
</feature>
<sequence length="431" mass="45865">MLNRGVTRVGALNAERPRPRVRRRIVSEDEAEVTPVRASLTEPVRIPSDDETTPRDTNESIQRLFVGGFESGELGPVLDEVPFSSSVPIPFIPPLVSSASLPILSVPAPLSISAPLPVSTSLPASSPLTPVIFTSSTAPPSIAPPPSVQHAEEGSSSRSLTMRSVTLEIPANNSLLRKSGGADAWLRPLIGDIEKKKMSSHSCLTLMNDIVHSTLKANLIGTELMGRISLLEKKTRESEKSIHEAEEIAKRAQLEIDNWKEQFKNAQGTIEELVDSRNHLEQQKRSLTSELAVAKASSSQFEKDKERLESPVAKEPVNDEAVAVGVEVEDVAIPAETAPVAASSEVVTVPVAEGFESASLPILSVPAPLSISSPLTPIIFTSSTAPPSIAPPSSVQHAEEGSISRSLAMRSVTLEVPANNSLLRKSGGADA</sequence>
<accession>A0A1U7YL94</accession>
<evidence type="ECO:0000256" key="2">
    <source>
        <dbReference type="SAM" id="MobiDB-lite"/>
    </source>
</evidence>
<evidence type="ECO:0000313" key="4">
    <source>
        <dbReference type="RefSeq" id="XP_009800004.1"/>
    </source>
</evidence>
<keyword evidence="3" id="KW-1185">Reference proteome</keyword>
<reference evidence="3" key="1">
    <citation type="journal article" date="2013" name="Genome Biol.">
        <title>Reference genomes and transcriptomes of Nicotiana sylvestris and Nicotiana tomentosiformis.</title>
        <authorList>
            <person name="Sierro N."/>
            <person name="Battey J.N."/>
            <person name="Ouadi S."/>
            <person name="Bovet L."/>
            <person name="Goepfert S."/>
            <person name="Bakaher N."/>
            <person name="Peitsch M.C."/>
            <person name="Ivanov N.V."/>
        </authorList>
    </citation>
    <scope>NUCLEOTIDE SEQUENCE [LARGE SCALE GENOMIC DNA]</scope>
</reference>
<dbReference type="RefSeq" id="XP_009800004.1">
    <property type="nucleotide sequence ID" value="XM_009801702.1"/>
</dbReference>